<keyword evidence="6" id="KW-1185">Reference proteome</keyword>
<keyword evidence="2 3" id="KW-0808">Transferase</keyword>
<dbReference type="GO" id="GO:0016020">
    <property type="term" value="C:membrane"/>
    <property type="evidence" value="ECO:0007669"/>
    <property type="project" value="InterPro"/>
</dbReference>
<dbReference type="PATRIC" id="fig|1300348.6.peg.2605"/>
<dbReference type="Proteomes" id="UP000183071">
    <property type="component" value="Unassembled WGS sequence"/>
</dbReference>
<dbReference type="Proteomes" id="UP000037716">
    <property type="component" value="Unassembled WGS sequence"/>
</dbReference>
<evidence type="ECO:0000313" key="5">
    <source>
        <dbReference type="Proteomes" id="UP000037716"/>
    </source>
</evidence>
<accession>A0A0M9CI94</accession>
<sequence length="267" mass="30999">MVIVRILGGLGNQMFQYAYAKSLALKGLKVQIDISKFKSYKLHGGYHLDQFNIDLETSSQLPVLLSKIGLKKSIKEKSLLFDENLLKVDENAFIKGYFQTEKYFLDIRDILLKQFTIKSELSSSTKAIKNQINSCEVSCSLHIRRGDYISDKKANKVHGTCDLAYYQRAIFYISDQYKNVHFFVFSDDIAWVKSNLNVENATFIYHKVIPHEDQYLMSLCKHNITANSSFSWWGAWLNQHQEKIVIAPKQWFVEKENEVACKSWIKL</sequence>
<dbReference type="GO" id="GO:0008107">
    <property type="term" value="F:galactoside 2-alpha-L-fucosyltransferase activity"/>
    <property type="evidence" value="ECO:0007669"/>
    <property type="project" value="InterPro"/>
</dbReference>
<dbReference type="Gene3D" id="3.40.50.11350">
    <property type="match status" value="1"/>
</dbReference>
<evidence type="ECO:0000313" key="4">
    <source>
        <dbReference type="EMBL" id="SEE56357.1"/>
    </source>
</evidence>
<gene>
    <name evidence="3" type="ORF">I602_2603</name>
    <name evidence="4" type="ORF">SAMN05444353_2378</name>
</gene>
<reference evidence="3 5" key="1">
    <citation type="submission" date="2015-07" db="EMBL/GenBank/DDBJ databases">
        <title>Genome of Polaribacter dokdonenesis DSW-5, isolated from seawater off Dokdo in Korea.</title>
        <authorList>
            <person name="Yoon K."/>
            <person name="Song J.Y."/>
            <person name="Kim J.F."/>
        </authorList>
    </citation>
    <scope>NUCLEOTIDE SEQUENCE [LARGE SCALE GENOMIC DNA]</scope>
    <source>
        <strain evidence="3 5">DSW-5</strain>
    </source>
</reference>
<dbReference type="OrthoDB" id="9794601at2"/>
<dbReference type="AlphaFoldDB" id="A0A0M9CI94"/>
<evidence type="ECO:0000313" key="6">
    <source>
        <dbReference type="Proteomes" id="UP000183071"/>
    </source>
</evidence>
<protein>
    <submittedName>
        <fullName evidence="3">Glycosyl transferase family 11</fullName>
    </submittedName>
</protein>
<dbReference type="CDD" id="cd11301">
    <property type="entry name" value="Fut1_Fut2_like"/>
    <property type="match status" value="1"/>
</dbReference>
<evidence type="ECO:0000256" key="1">
    <source>
        <dbReference type="ARBA" id="ARBA00022676"/>
    </source>
</evidence>
<organism evidence="3 5">
    <name type="scientific">Polaribacter dokdonensis DSW-5</name>
    <dbReference type="NCBI Taxonomy" id="1300348"/>
    <lineage>
        <taxon>Bacteria</taxon>
        <taxon>Pseudomonadati</taxon>
        <taxon>Bacteroidota</taxon>
        <taxon>Flavobacteriia</taxon>
        <taxon>Flavobacteriales</taxon>
        <taxon>Flavobacteriaceae</taxon>
    </lineage>
</organism>
<keyword evidence="1" id="KW-0328">Glycosyltransferase</keyword>
<dbReference type="EMBL" id="LGBR01000001">
    <property type="protein sequence ID" value="KOY53043.1"/>
    <property type="molecule type" value="Genomic_DNA"/>
</dbReference>
<name>A0A0M9CI94_9FLAO</name>
<dbReference type="RefSeq" id="WP_053975090.1">
    <property type="nucleotide sequence ID" value="NZ_FNUE01000002.1"/>
</dbReference>
<proteinExistence type="predicted"/>
<comment type="caution">
    <text evidence="3">The sequence shown here is derived from an EMBL/GenBank/DDBJ whole genome shotgun (WGS) entry which is preliminary data.</text>
</comment>
<dbReference type="PANTHER" id="PTHR11927">
    <property type="entry name" value="GALACTOSIDE 2-L-FUCOSYLTRANSFERASE"/>
    <property type="match status" value="1"/>
</dbReference>
<dbReference type="InterPro" id="IPR002516">
    <property type="entry name" value="Glyco_trans_11"/>
</dbReference>
<reference evidence="4 6" key="2">
    <citation type="submission" date="2016-10" db="EMBL/GenBank/DDBJ databases">
        <authorList>
            <person name="Varghese N."/>
            <person name="Submissions S."/>
        </authorList>
    </citation>
    <scope>NUCLEOTIDE SEQUENCE [LARGE SCALE GENOMIC DNA]</scope>
    <source>
        <strain evidence="4 6">DSW-5</strain>
    </source>
</reference>
<dbReference type="EMBL" id="FNUE01000002">
    <property type="protein sequence ID" value="SEE56357.1"/>
    <property type="molecule type" value="Genomic_DNA"/>
</dbReference>
<dbReference type="STRING" id="1300348.I602_2603"/>
<dbReference type="Pfam" id="PF01531">
    <property type="entry name" value="Glyco_transf_11"/>
    <property type="match status" value="1"/>
</dbReference>
<evidence type="ECO:0000313" key="3">
    <source>
        <dbReference type="EMBL" id="KOY53043.1"/>
    </source>
</evidence>
<evidence type="ECO:0000256" key="2">
    <source>
        <dbReference type="ARBA" id="ARBA00022679"/>
    </source>
</evidence>
<dbReference type="GO" id="GO:0005975">
    <property type="term" value="P:carbohydrate metabolic process"/>
    <property type="evidence" value="ECO:0007669"/>
    <property type="project" value="InterPro"/>
</dbReference>
<dbReference type="PANTHER" id="PTHR11927:SF9">
    <property type="entry name" value="L-FUCOSYLTRANSFERASE"/>
    <property type="match status" value="1"/>
</dbReference>